<dbReference type="InterPro" id="IPR007278">
    <property type="entry name" value="DUF397"/>
</dbReference>
<dbReference type="EMBL" id="BMNT01000011">
    <property type="protein sequence ID" value="GGK81147.1"/>
    <property type="molecule type" value="Genomic_DNA"/>
</dbReference>
<evidence type="ECO:0000313" key="2">
    <source>
        <dbReference type="EMBL" id="GGK81147.1"/>
    </source>
</evidence>
<dbReference type="AlphaFoldDB" id="A0A917VH60"/>
<gene>
    <name evidence="2" type="ORF">GCM10007964_24760</name>
</gene>
<evidence type="ECO:0000259" key="1">
    <source>
        <dbReference type="Pfam" id="PF04149"/>
    </source>
</evidence>
<protein>
    <recommendedName>
        <fullName evidence="1">DUF397 domain-containing protein</fullName>
    </recommendedName>
</protein>
<dbReference type="Proteomes" id="UP000645217">
    <property type="component" value="Unassembled WGS sequence"/>
</dbReference>
<comment type="caution">
    <text evidence="2">The sequence shown here is derived from an EMBL/GenBank/DDBJ whole genome shotgun (WGS) entry which is preliminary data.</text>
</comment>
<feature type="domain" description="DUF397" evidence="1">
    <location>
        <begin position="10"/>
        <end position="62"/>
    </location>
</feature>
<dbReference type="Pfam" id="PF04149">
    <property type="entry name" value="DUF397"/>
    <property type="match status" value="1"/>
</dbReference>
<dbReference type="RefSeq" id="WP_189163108.1">
    <property type="nucleotide sequence ID" value="NZ_BMNT01000011.1"/>
</dbReference>
<proteinExistence type="predicted"/>
<reference evidence="2" key="2">
    <citation type="submission" date="2020-09" db="EMBL/GenBank/DDBJ databases">
        <authorList>
            <person name="Sun Q."/>
            <person name="Ohkuma M."/>
        </authorList>
    </citation>
    <scope>NUCLEOTIDE SEQUENCE</scope>
    <source>
        <strain evidence="2">JCM 13064</strain>
    </source>
</reference>
<organism evidence="2 3">
    <name type="scientific">Sphaerisporangium melleum</name>
    <dbReference type="NCBI Taxonomy" id="321316"/>
    <lineage>
        <taxon>Bacteria</taxon>
        <taxon>Bacillati</taxon>
        <taxon>Actinomycetota</taxon>
        <taxon>Actinomycetes</taxon>
        <taxon>Streptosporangiales</taxon>
        <taxon>Streptosporangiaceae</taxon>
        <taxon>Sphaerisporangium</taxon>
    </lineage>
</organism>
<reference evidence="2" key="1">
    <citation type="journal article" date="2014" name="Int. J. Syst. Evol. Microbiol.">
        <title>Complete genome sequence of Corynebacterium casei LMG S-19264T (=DSM 44701T), isolated from a smear-ripened cheese.</title>
        <authorList>
            <consortium name="US DOE Joint Genome Institute (JGI-PGF)"/>
            <person name="Walter F."/>
            <person name="Albersmeier A."/>
            <person name="Kalinowski J."/>
            <person name="Ruckert C."/>
        </authorList>
    </citation>
    <scope>NUCLEOTIDE SEQUENCE</scope>
    <source>
        <strain evidence="2">JCM 13064</strain>
    </source>
</reference>
<sequence length="69" mass="7322">MIESGPSHTVWRKSSLSGSNNNCVEMAFLGTAVVAVRDSKLPEGGVTLFSPAAWQAFVDGIKQGEIRSV</sequence>
<evidence type="ECO:0000313" key="3">
    <source>
        <dbReference type="Proteomes" id="UP000645217"/>
    </source>
</evidence>
<accession>A0A917VH60</accession>
<keyword evidence="3" id="KW-1185">Reference proteome</keyword>
<name>A0A917VH60_9ACTN</name>